<sequence length="88" mass="10300">MPLFLGITHKVFKFLSKIFNKNYSRINWWGYLIQKTNPKVCLDGLLYDEIPLRMSVFILIAPIVDVVITIETKAFFNKKRGLHGPFEL</sequence>
<reference evidence="1 2" key="1">
    <citation type="journal article" date="2013" name="Genome Announc.">
        <title>Draft Genome Sequence of Aeromonas molluscorum Strain 848TT, Isolated from Bivalve Molluscs.</title>
        <authorList>
            <person name="Spataro N."/>
            <person name="Farfan M."/>
            <person name="Albarral V."/>
            <person name="Sanglas A."/>
            <person name="Loren J.G."/>
            <person name="Fuste M.C."/>
            <person name="Bosch E."/>
        </authorList>
    </citation>
    <scope>NUCLEOTIDE SEQUENCE [LARGE SCALE GENOMIC DNA]</scope>
    <source>
        <strain evidence="1 2">848</strain>
    </source>
</reference>
<organism evidence="1 2">
    <name type="scientific">Aeromonas molluscorum 848</name>
    <dbReference type="NCBI Taxonomy" id="1268236"/>
    <lineage>
        <taxon>Bacteria</taxon>
        <taxon>Pseudomonadati</taxon>
        <taxon>Pseudomonadota</taxon>
        <taxon>Gammaproteobacteria</taxon>
        <taxon>Aeromonadales</taxon>
        <taxon>Aeromonadaceae</taxon>
        <taxon>Aeromonas</taxon>
    </lineage>
</organism>
<comment type="caution">
    <text evidence="1">The sequence shown here is derived from an EMBL/GenBank/DDBJ whole genome shotgun (WGS) entry which is preliminary data.</text>
</comment>
<dbReference type="Proteomes" id="UP000013526">
    <property type="component" value="Unassembled WGS sequence"/>
</dbReference>
<gene>
    <name evidence="1" type="ORF">G113_07123</name>
</gene>
<accession>R1F7K8</accession>
<evidence type="ECO:0000313" key="1">
    <source>
        <dbReference type="EMBL" id="EOD55773.1"/>
    </source>
</evidence>
<proteinExistence type="predicted"/>
<protein>
    <submittedName>
        <fullName evidence="1">Uncharacterized protein</fullName>
    </submittedName>
</protein>
<dbReference type="AlphaFoldDB" id="R1F7K8"/>
<keyword evidence="2" id="KW-1185">Reference proteome</keyword>
<name>R1F7K8_9GAMM</name>
<evidence type="ECO:0000313" key="2">
    <source>
        <dbReference type="Proteomes" id="UP000013526"/>
    </source>
</evidence>
<dbReference type="EMBL" id="AQGQ01000031">
    <property type="protein sequence ID" value="EOD55773.1"/>
    <property type="molecule type" value="Genomic_DNA"/>
</dbReference>